<reference evidence="2 3" key="1">
    <citation type="submission" date="2018-11" db="EMBL/GenBank/DDBJ databases">
        <title>Trebonia kvetii gen.nov., sp.nov., a novel acidophilic actinobacterium, and proposal of the new actinobacterial family Treboniaceae fam. nov.</title>
        <authorList>
            <person name="Rapoport D."/>
            <person name="Sagova-Mareckova M."/>
            <person name="Sedlacek I."/>
            <person name="Provaznik J."/>
            <person name="Kralova S."/>
            <person name="Pavlinic D."/>
            <person name="Benes V."/>
            <person name="Kopecky J."/>
        </authorList>
    </citation>
    <scope>NUCLEOTIDE SEQUENCE [LARGE SCALE GENOMIC DNA]</scope>
    <source>
        <strain evidence="2 3">15Tr583</strain>
    </source>
</reference>
<dbReference type="Gene3D" id="2.60.110.10">
    <property type="entry name" value="Thaumatin"/>
    <property type="match status" value="1"/>
</dbReference>
<organism evidence="2 3">
    <name type="scientific">Trebonia kvetii</name>
    <dbReference type="NCBI Taxonomy" id="2480626"/>
    <lineage>
        <taxon>Bacteria</taxon>
        <taxon>Bacillati</taxon>
        <taxon>Actinomycetota</taxon>
        <taxon>Actinomycetes</taxon>
        <taxon>Streptosporangiales</taxon>
        <taxon>Treboniaceae</taxon>
        <taxon>Trebonia</taxon>
    </lineage>
</organism>
<sequence>MRTMFGANRGRGCGERRRGTLAATARAGAVLAVLVLTAGCAALGSGNGGGAAATLAAPRTAASAATATMGAQPGASRTAAAKAGKAAKSSAKGKATASGSAAKHGGTHSPAPASTPTAAPSSAAPSPTDPAASAPPPSGAAGQRLVTFVNHMAQTIWVAAAPSATSPLSATGWVLPAGQSVTITAPNNLNTRFWGRTGCVFSSAGTGHCQTGDCGGLFQCKGLGTIPATLAEVNFDAWQGMDFYDVSMVDGSNLPMYINITKSSKGTVDKISQNGCVAAGCTMPVDCPSVLDVKADGKVVACISACARLGGDQYCCRGQWSSRAACDPAKWPVDYAAVFKKAEPYAYSYVDDDATSVFTCSGVCDYRITFGLTS</sequence>
<dbReference type="SUPFAM" id="SSF49870">
    <property type="entry name" value="Osmotin, thaumatin-like protein"/>
    <property type="match status" value="1"/>
</dbReference>
<comment type="caution">
    <text evidence="2">The sequence shown here is derived from an EMBL/GenBank/DDBJ whole genome shotgun (WGS) entry which is preliminary data.</text>
</comment>
<dbReference type="InterPro" id="IPR037176">
    <property type="entry name" value="Osmotin/thaumatin-like_sf"/>
</dbReference>
<dbReference type="Pfam" id="PF00314">
    <property type="entry name" value="Thaumatin"/>
    <property type="match status" value="1"/>
</dbReference>
<name>A0A6P2BZJ3_9ACTN</name>
<dbReference type="PRINTS" id="PR00347">
    <property type="entry name" value="THAUMATIN"/>
</dbReference>
<dbReference type="EMBL" id="RPFW01000003">
    <property type="protein sequence ID" value="TVZ04368.1"/>
    <property type="molecule type" value="Genomic_DNA"/>
</dbReference>
<dbReference type="AlphaFoldDB" id="A0A6P2BZJ3"/>
<dbReference type="InterPro" id="IPR001938">
    <property type="entry name" value="Thaumatin"/>
</dbReference>
<dbReference type="Proteomes" id="UP000460272">
    <property type="component" value="Unassembled WGS sequence"/>
</dbReference>
<keyword evidence="3" id="KW-1185">Reference proteome</keyword>
<feature type="compositionally biased region" description="Low complexity" evidence="1">
    <location>
        <begin position="68"/>
        <end position="132"/>
    </location>
</feature>
<gene>
    <name evidence="2" type="ORF">EAS64_18540</name>
</gene>
<feature type="region of interest" description="Disordered" evidence="1">
    <location>
        <begin position="68"/>
        <end position="140"/>
    </location>
</feature>
<evidence type="ECO:0000256" key="1">
    <source>
        <dbReference type="SAM" id="MobiDB-lite"/>
    </source>
</evidence>
<accession>A0A6P2BZJ3</accession>
<dbReference type="PANTHER" id="PTHR31048">
    <property type="entry name" value="OS03G0233200 PROTEIN"/>
    <property type="match status" value="1"/>
</dbReference>
<dbReference type="PROSITE" id="PS00316">
    <property type="entry name" value="THAUMATIN_1"/>
    <property type="match status" value="1"/>
</dbReference>
<dbReference type="PROSITE" id="PS51367">
    <property type="entry name" value="THAUMATIN_2"/>
    <property type="match status" value="1"/>
</dbReference>
<evidence type="ECO:0000313" key="2">
    <source>
        <dbReference type="EMBL" id="TVZ04368.1"/>
    </source>
</evidence>
<protein>
    <submittedName>
        <fullName evidence="2">Thaumatin pathogenesis-related protein</fullName>
    </submittedName>
</protein>
<proteinExistence type="predicted"/>
<dbReference type="FunFam" id="2.60.110.10:FF:000004">
    <property type="entry name" value="THAUMATIN-LIKE PROTEIN 1"/>
    <property type="match status" value="1"/>
</dbReference>
<dbReference type="OrthoDB" id="227157at2"/>
<dbReference type="SMART" id="SM00205">
    <property type="entry name" value="THN"/>
    <property type="match status" value="1"/>
</dbReference>
<dbReference type="InterPro" id="IPR017949">
    <property type="entry name" value="Thaumatin_CS"/>
</dbReference>
<evidence type="ECO:0000313" key="3">
    <source>
        <dbReference type="Proteomes" id="UP000460272"/>
    </source>
</evidence>